<keyword evidence="3" id="KW-0489">Methyltransferase</keyword>
<dbReference type="InterPro" id="IPR029063">
    <property type="entry name" value="SAM-dependent_MTases_sf"/>
</dbReference>
<keyword evidence="3" id="KW-0808">Transferase</keyword>
<dbReference type="Pfam" id="PF05050">
    <property type="entry name" value="Methyltransf_21"/>
    <property type="match status" value="1"/>
</dbReference>
<reference evidence="3 4" key="1">
    <citation type="submission" date="2019-12" db="EMBL/GenBank/DDBJ databases">
        <title>Genomic-based taxomic classification of the family Erythrobacteraceae.</title>
        <authorList>
            <person name="Xu L."/>
        </authorList>
    </citation>
    <scope>NUCLEOTIDE SEQUENCE [LARGE SCALE GENOMIC DNA]</scope>
    <source>
        <strain evidence="3 4">JCM 16677</strain>
    </source>
</reference>
<dbReference type="SUPFAM" id="SSF53335">
    <property type="entry name" value="S-adenosyl-L-methionine-dependent methyltransferases"/>
    <property type="match status" value="1"/>
</dbReference>
<proteinExistence type="predicted"/>
<organism evidence="3 4">
    <name type="scientific">Parerythrobacter jejuensis</name>
    <dbReference type="NCBI Taxonomy" id="795812"/>
    <lineage>
        <taxon>Bacteria</taxon>
        <taxon>Pseudomonadati</taxon>
        <taxon>Pseudomonadota</taxon>
        <taxon>Alphaproteobacteria</taxon>
        <taxon>Sphingomonadales</taxon>
        <taxon>Erythrobacteraceae</taxon>
        <taxon>Parerythrobacter</taxon>
    </lineage>
</organism>
<evidence type="ECO:0000313" key="2">
    <source>
        <dbReference type="EMBL" id="MXP30379.1"/>
    </source>
</evidence>
<dbReference type="AlphaFoldDB" id="A0A845AUG2"/>
<evidence type="ECO:0000313" key="4">
    <source>
        <dbReference type="Proteomes" id="UP000446786"/>
    </source>
</evidence>
<dbReference type="PANTHER" id="PTHR34203">
    <property type="entry name" value="METHYLTRANSFERASE, FKBM FAMILY PROTEIN"/>
    <property type="match status" value="1"/>
</dbReference>
<keyword evidence="4" id="KW-1185">Reference proteome</keyword>
<dbReference type="RefSeq" id="WP_344705314.1">
    <property type="nucleotide sequence ID" value="NZ_BAAAZF010000001.1"/>
</dbReference>
<gene>
    <name evidence="2" type="ORF">GRI94_00920</name>
    <name evidence="3" type="ORF">GRI94_15010</name>
</gene>
<dbReference type="InterPro" id="IPR006342">
    <property type="entry name" value="FkbM_mtfrase"/>
</dbReference>
<feature type="domain" description="Methyltransferase FkbM" evidence="1">
    <location>
        <begin position="61"/>
        <end position="223"/>
    </location>
</feature>
<sequence length="237" mass="25847">MKGRAMDYSSGWIMALRRIGQRMGILRPMQRLYRRVFRIDYEQAFDSALKNRVQAGDTVWDVGANIGHYAPQFADWTGPDGNVIAIEPSPSSLPELRAAVAGLANVTIKEVALSDENGTTEFFLSTEGASANEGLSKVGSDTGMVGHTVTVMRGEQLAVTHSPHVIKIDVEGFEFEVIEGLGTSLDDPRLHTIAVEVHFQTLARRGQAGAPARLVEMLDAAGFDVRWTDPSHLVATR</sequence>
<dbReference type="NCBIfam" id="TIGR01444">
    <property type="entry name" value="fkbM_fam"/>
    <property type="match status" value="1"/>
</dbReference>
<dbReference type="EMBL" id="WTYE01000001">
    <property type="protein sequence ID" value="MXP33139.1"/>
    <property type="molecule type" value="Genomic_DNA"/>
</dbReference>
<evidence type="ECO:0000259" key="1">
    <source>
        <dbReference type="Pfam" id="PF05050"/>
    </source>
</evidence>
<dbReference type="Gene3D" id="3.40.50.150">
    <property type="entry name" value="Vaccinia Virus protein VP39"/>
    <property type="match status" value="1"/>
</dbReference>
<dbReference type="InterPro" id="IPR052514">
    <property type="entry name" value="SAM-dependent_MTase"/>
</dbReference>
<name>A0A845AUG2_9SPHN</name>
<dbReference type="EMBL" id="WTYE01000001">
    <property type="protein sequence ID" value="MXP30379.1"/>
    <property type="molecule type" value="Genomic_DNA"/>
</dbReference>
<dbReference type="Proteomes" id="UP000446786">
    <property type="component" value="Unassembled WGS sequence"/>
</dbReference>
<dbReference type="PANTHER" id="PTHR34203:SF15">
    <property type="entry name" value="SLL1173 PROTEIN"/>
    <property type="match status" value="1"/>
</dbReference>
<dbReference type="GO" id="GO:0032259">
    <property type="term" value="P:methylation"/>
    <property type="evidence" value="ECO:0007669"/>
    <property type="project" value="UniProtKB-KW"/>
</dbReference>
<accession>A0A845AUG2</accession>
<protein>
    <submittedName>
        <fullName evidence="3">FkbM family methyltransferase</fullName>
    </submittedName>
</protein>
<comment type="caution">
    <text evidence="3">The sequence shown here is derived from an EMBL/GenBank/DDBJ whole genome shotgun (WGS) entry which is preliminary data.</text>
</comment>
<dbReference type="GO" id="GO:0008168">
    <property type="term" value="F:methyltransferase activity"/>
    <property type="evidence" value="ECO:0007669"/>
    <property type="project" value="UniProtKB-KW"/>
</dbReference>
<evidence type="ECO:0000313" key="3">
    <source>
        <dbReference type="EMBL" id="MXP33139.1"/>
    </source>
</evidence>